<dbReference type="Proteomes" id="UP000186917">
    <property type="component" value="Unassembled WGS sequence"/>
</dbReference>
<name>A0A1N7R8C0_9BACT</name>
<sequence>MARNPKYVKDGILSGKIKTWEEIFDLYSISWLALDGGFRNATLRKKSRDTAEFNAKETLRLAQLFGMTYGQLHKFNLKCTNNKEYLK</sequence>
<evidence type="ECO:0000313" key="2">
    <source>
        <dbReference type="Proteomes" id="UP000186917"/>
    </source>
</evidence>
<organism evidence="1 2">
    <name type="scientific">Filimonas lacunae</name>
    <dbReference type="NCBI Taxonomy" id="477680"/>
    <lineage>
        <taxon>Bacteria</taxon>
        <taxon>Pseudomonadati</taxon>
        <taxon>Bacteroidota</taxon>
        <taxon>Chitinophagia</taxon>
        <taxon>Chitinophagales</taxon>
        <taxon>Chitinophagaceae</taxon>
        <taxon>Filimonas</taxon>
    </lineage>
</organism>
<accession>A0A1N7R8C0</accession>
<keyword evidence="2" id="KW-1185">Reference proteome</keyword>
<dbReference type="EMBL" id="FTOR01000010">
    <property type="protein sequence ID" value="SIT31386.1"/>
    <property type="molecule type" value="Genomic_DNA"/>
</dbReference>
<dbReference type="AlphaFoldDB" id="A0A1N7R8C0"/>
<gene>
    <name evidence="1" type="ORF">SAMN05421788_110152</name>
</gene>
<protein>
    <submittedName>
        <fullName evidence="1">Uncharacterized protein</fullName>
    </submittedName>
</protein>
<reference evidence="2" key="1">
    <citation type="submission" date="2017-01" db="EMBL/GenBank/DDBJ databases">
        <authorList>
            <person name="Varghese N."/>
            <person name="Submissions S."/>
        </authorList>
    </citation>
    <scope>NUCLEOTIDE SEQUENCE [LARGE SCALE GENOMIC DNA]</scope>
    <source>
        <strain evidence="2">DSM 21054</strain>
    </source>
</reference>
<proteinExistence type="predicted"/>
<dbReference type="RefSeq" id="WP_076381730.1">
    <property type="nucleotide sequence ID" value="NZ_AP017422.1"/>
</dbReference>
<evidence type="ECO:0000313" key="1">
    <source>
        <dbReference type="EMBL" id="SIT31386.1"/>
    </source>
</evidence>